<comment type="similarity">
    <text evidence="1 2">Belongs to the enoyl-CoA hydratase/isomerase family.</text>
</comment>
<dbReference type="EC" id="4.2.1.17" evidence="3"/>
<dbReference type="InterPro" id="IPR029045">
    <property type="entry name" value="ClpP/crotonase-like_dom_sf"/>
</dbReference>
<dbReference type="KEGG" id="smam:Mal15_49670"/>
<accession>A0A5B9MLL0</accession>
<dbReference type="Proteomes" id="UP000321353">
    <property type="component" value="Chromosome"/>
</dbReference>
<dbReference type="AlphaFoldDB" id="A0A5B9MLL0"/>
<dbReference type="PANTHER" id="PTHR43459:SF1">
    <property type="entry name" value="EG:BACN32G11.4 PROTEIN"/>
    <property type="match status" value="1"/>
</dbReference>
<evidence type="ECO:0000313" key="3">
    <source>
        <dbReference type="EMBL" id="QEG00891.1"/>
    </source>
</evidence>
<dbReference type="InterPro" id="IPR014748">
    <property type="entry name" value="Enoyl-CoA_hydra_C"/>
</dbReference>
<evidence type="ECO:0000256" key="1">
    <source>
        <dbReference type="ARBA" id="ARBA00005254"/>
    </source>
</evidence>
<gene>
    <name evidence="3" type="primary">echA8_1</name>
    <name evidence="3" type="ORF">Mal15_49670</name>
</gene>
<protein>
    <submittedName>
        <fullName evidence="3">Putative enoyl-CoA hydratase echA8</fullName>
        <ecNumber evidence="3">4.2.1.17</ecNumber>
    </submittedName>
</protein>
<dbReference type="SUPFAM" id="SSF52096">
    <property type="entry name" value="ClpP/crotonase"/>
    <property type="match status" value="1"/>
</dbReference>
<dbReference type="Gene3D" id="3.90.226.10">
    <property type="entry name" value="2-enoyl-CoA Hydratase, Chain A, domain 1"/>
    <property type="match status" value="1"/>
</dbReference>
<dbReference type="PROSITE" id="PS00166">
    <property type="entry name" value="ENOYL_COA_HYDRATASE"/>
    <property type="match status" value="1"/>
</dbReference>
<keyword evidence="3" id="KW-0456">Lyase</keyword>
<evidence type="ECO:0000256" key="2">
    <source>
        <dbReference type="RuleBase" id="RU003707"/>
    </source>
</evidence>
<proteinExistence type="inferred from homology"/>
<reference evidence="3 4" key="1">
    <citation type="submission" date="2019-02" db="EMBL/GenBank/DDBJ databases">
        <title>Planctomycetal bacteria perform biofilm scaping via a novel small molecule.</title>
        <authorList>
            <person name="Jeske O."/>
            <person name="Boedeker C."/>
            <person name="Wiegand S."/>
            <person name="Breitling P."/>
            <person name="Kallscheuer N."/>
            <person name="Jogler M."/>
            <person name="Rohde M."/>
            <person name="Petersen J."/>
            <person name="Medema M.H."/>
            <person name="Surup F."/>
            <person name="Jogler C."/>
        </authorList>
    </citation>
    <scope>NUCLEOTIDE SEQUENCE [LARGE SCALE GENOMIC DNA]</scope>
    <source>
        <strain evidence="3 4">Mal15</strain>
    </source>
</reference>
<keyword evidence="4" id="KW-1185">Reference proteome</keyword>
<evidence type="ECO:0000313" key="4">
    <source>
        <dbReference type="Proteomes" id="UP000321353"/>
    </source>
</evidence>
<dbReference type="PANTHER" id="PTHR43459">
    <property type="entry name" value="ENOYL-COA HYDRATASE"/>
    <property type="match status" value="1"/>
</dbReference>
<dbReference type="EMBL" id="CP036264">
    <property type="protein sequence ID" value="QEG00891.1"/>
    <property type="molecule type" value="Genomic_DNA"/>
</dbReference>
<dbReference type="Pfam" id="PF00378">
    <property type="entry name" value="ECH_1"/>
    <property type="match status" value="1"/>
</dbReference>
<dbReference type="InterPro" id="IPR001753">
    <property type="entry name" value="Enoyl-CoA_hydra/iso"/>
</dbReference>
<sequence>MQHVELTIVDQIATLALNRPQVCNALDSALITDLAQALSDVHQERRVSAVLITGKGDHFCSGVDLKAFAKVAELEPIDAQVRWFESWRELTELCETILRFPKPVVAAVDGQAIGAGLAVALAADMIVMSDRAFLTANAAERGLIGGLTAPLLSFRFGAAIAARMLLTGSPIEAAEAYRLGMCCEVVSPDQIWVTASDWAKRCGAAPRESLQATKRMLNEGIGEALLTNLTNGAATGATLCNTESAAEGIRAFVEKRIPQWP</sequence>
<dbReference type="GO" id="GO:0004300">
    <property type="term" value="F:enoyl-CoA hydratase activity"/>
    <property type="evidence" value="ECO:0007669"/>
    <property type="project" value="UniProtKB-EC"/>
</dbReference>
<dbReference type="CDD" id="cd06558">
    <property type="entry name" value="crotonase-like"/>
    <property type="match status" value="1"/>
</dbReference>
<dbReference type="InterPro" id="IPR018376">
    <property type="entry name" value="Enoyl-CoA_hyd/isom_CS"/>
</dbReference>
<dbReference type="Gene3D" id="1.10.12.10">
    <property type="entry name" value="Lyase 2-enoyl-coa Hydratase, Chain A, domain 2"/>
    <property type="match status" value="1"/>
</dbReference>
<dbReference type="RefSeq" id="WP_147870058.1">
    <property type="nucleotide sequence ID" value="NZ_CP036264.1"/>
</dbReference>
<organism evidence="3 4">
    <name type="scientific">Stieleria maiorica</name>
    <dbReference type="NCBI Taxonomy" id="2795974"/>
    <lineage>
        <taxon>Bacteria</taxon>
        <taxon>Pseudomonadati</taxon>
        <taxon>Planctomycetota</taxon>
        <taxon>Planctomycetia</taxon>
        <taxon>Pirellulales</taxon>
        <taxon>Pirellulaceae</taxon>
        <taxon>Stieleria</taxon>
    </lineage>
</organism>
<name>A0A5B9MLL0_9BACT</name>